<dbReference type="Proteomes" id="UP001251528">
    <property type="component" value="Unassembled WGS sequence"/>
</dbReference>
<dbReference type="AlphaFoldDB" id="A0AAJ0CPS1"/>
<evidence type="ECO:0000313" key="2">
    <source>
        <dbReference type="EMBL" id="KAK2595803.1"/>
    </source>
</evidence>
<reference evidence="2" key="1">
    <citation type="submission" date="2023-06" db="EMBL/GenBank/DDBJ databases">
        <title>Conoideocrella luteorostrata (Hypocreales: Clavicipitaceae), a potential biocontrol fungus for elongate hemlock scale in United States Christmas tree production areas.</title>
        <authorList>
            <person name="Barrett H."/>
            <person name="Lovett B."/>
            <person name="Macias A.M."/>
            <person name="Stajich J.E."/>
            <person name="Kasson M.T."/>
        </authorList>
    </citation>
    <scope>NUCLEOTIDE SEQUENCE</scope>
    <source>
        <strain evidence="2">ARSEF 14590</strain>
    </source>
</reference>
<accession>A0AAJ0CPS1</accession>
<organism evidence="2 3">
    <name type="scientific">Conoideocrella luteorostrata</name>
    <dbReference type="NCBI Taxonomy" id="1105319"/>
    <lineage>
        <taxon>Eukaryota</taxon>
        <taxon>Fungi</taxon>
        <taxon>Dikarya</taxon>
        <taxon>Ascomycota</taxon>
        <taxon>Pezizomycotina</taxon>
        <taxon>Sordariomycetes</taxon>
        <taxon>Hypocreomycetidae</taxon>
        <taxon>Hypocreales</taxon>
        <taxon>Clavicipitaceae</taxon>
        <taxon>Conoideocrella</taxon>
    </lineage>
</organism>
<evidence type="ECO:0000313" key="3">
    <source>
        <dbReference type="Proteomes" id="UP001251528"/>
    </source>
</evidence>
<proteinExistence type="predicted"/>
<protein>
    <submittedName>
        <fullName evidence="2">Uncharacterized protein</fullName>
    </submittedName>
</protein>
<gene>
    <name evidence="2" type="ORF">QQS21_006566</name>
</gene>
<feature type="region of interest" description="Disordered" evidence="1">
    <location>
        <begin position="102"/>
        <end position="127"/>
    </location>
</feature>
<sequence>MTLTTPLPQNATVETIAVQRLTIDIASPYAEVIEHFRSLVPAIKLSNLREQTSADGIAQVIRETGTTTDFVLFAEFDHGRWIRYFAPRTVWASTATATTTAATAAQGAPAADNPPVGPPSRPNASTNPTCYRRAHRFIFGNPLIAINMIRESLEATLHVPLDCGFVEQEGGSTRMVVLLPDGLVAGHAGVSNNETLHRATDDLQRKIFALIEAITKKPFVTE</sequence>
<keyword evidence="3" id="KW-1185">Reference proteome</keyword>
<evidence type="ECO:0000256" key="1">
    <source>
        <dbReference type="SAM" id="MobiDB-lite"/>
    </source>
</evidence>
<comment type="caution">
    <text evidence="2">The sequence shown here is derived from an EMBL/GenBank/DDBJ whole genome shotgun (WGS) entry which is preliminary data.</text>
</comment>
<dbReference type="EMBL" id="JASWJB010000123">
    <property type="protein sequence ID" value="KAK2595803.1"/>
    <property type="molecule type" value="Genomic_DNA"/>
</dbReference>
<feature type="compositionally biased region" description="Low complexity" evidence="1">
    <location>
        <begin position="102"/>
        <end position="111"/>
    </location>
</feature>
<dbReference type="InterPro" id="IPR035923">
    <property type="entry name" value="TT1751-like_sf"/>
</dbReference>
<name>A0AAJ0CPS1_9HYPO</name>
<dbReference type="SUPFAM" id="SSF103247">
    <property type="entry name" value="TT1751-like"/>
    <property type="match status" value="1"/>
</dbReference>